<feature type="compositionally biased region" description="Basic and acidic residues" evidence="1">
    <location>
        <begin position="657"/>
        <end position="670"/>
    </location>
</feature>
<feature type="compositionally biased region" description="Polar residues" evidence="1">
    <location>
        <begin position="118"/>
        <end position="129"/>
    </location>
</feature>
<protein>
    <submittedName>
        <fullName evidence="2">Uncharacterized protein</fullName>
    </submittedName>
</protein>
<feature type="compositionally biased region" description="Low complexity" evidence="1">
    <location>
        <begin position="156"/>
        <end position="169"/>
    </location>
</feature>
<sequence>MPYVLSLTDDFDMALLQKSLKQRQRHAVRNSGHVAKLTPAEIRSLNHNALASATGSQSSARGSMHSTSRRSTNATPPTTPEDHSPINQAQKHRDSISRRSTVDVPTPPHTPSGHRRLSQSSTRSHSHTPIQGHAHGHIYAPRPRSHGHAAFMAANGLSSRPSSSGSGSSMYRGLPTYRGPEVTHLGSMNMLQRPAADIVSNPLSYFSRPRQSTISTSPDRPRPPQEMPGNQAQSLRNNSISNVSAISSRPDSPPRTTDSPVSMMVNDTEQFPSLDPADDPHNQPKIQSDDEQLADTVQRQTEQPASELPAQSVTESPPAVERAPETPKKEPKKRFTLNGALFGGDKSHTDSPESVGKLKKLRKRTLSLGGKSPDKEKFQAREAPTEDQTPVVTSPTQVDGATIEDDNMTAHPVVGPLSVTIPSEWKGKQKEIYSAPVYARCACCGKLKRPSGYGSELSPVLENENLRTKFSFEMERTPESSKRKSSDSIGGKYTPIIPIGAGEDDTRQATIEPPTTPTNTVQSPREKAMSSPRRAKRLSDPPKFVRFASLHGRRNDTSVIDEEEETEIMESAPLMSDGDNLGNEVIVNDLVMHDDALTNRPIITDAVDVIPAQTAEVEQRPVILTTAEISHRDSHAGSDSDIFFTPARGTTPVSDSVKFKKEKEKDKEPNPTEEGNILLSLPQPSLGPNFARNSEVLKNYVLARSTSLVFSDAGEKTDLGADEPNTLPAGKGHLQPTMEGVHKLDTANSNDQKWAAEIMAV</sequence>
<proteinExistence type="predicted"/>
<feature type="compositionally biased region" description="Low complexity" evidence="1">
    <location>
        <begin position="237"/>
        <end position="248"/>
    </location>
</feature>
<feature type="region of interest" description="Disordered" evidence="1">
    <location>
        <begin position="155"/>
        <end position="175"/>
    </location>
</feature>
<evidence type="ECO:0000256" key="1">
    <source>
        <dbReference type="SAM" id="MobiDB-lite"/>
    </source>
</evidence>
<evidence type="ECO:0000313" key="2">
    <source>
        <dbReference type="EMBL" id="KIW10395.1"/>
    </source>
</evidence>
<gene>
    <name evidence="2" type="ORF">PV08_11357</name>
</gene>
<dbReference type="VEuPathDB" id="FungiDB:PV08_11357"/>
<feature type="region of interest" description="Disordered" evidence="1">
    <location>
        <begin position="471"/>
        <end position="538"/>
    </location>
</feature>
<keyword evidence="3" id="KW-1185">Reference proteome</keyword>
<feature type="region of interest" description="Disordered" evidence="1">
    <location>
        <begin position="52"/>
        <end position="143"/>
    </location>
</feature>
<feature type="compositionally biased region" description="Polar residues" evidence="1">
    <location>
        <begin position="52"/>
        <end position="76"/>
    </location>
</feature>
<feature type="compositionally biased region" description="Polar residues" evidence="1">
    <location>
        <begin position="386"/>
        <end position="399"/>
    </location>
</feature>
<reference evidence="2 3" key="1">
    <citation type="submission" date="2015-01" db="EMBL/GenBank/DDBJ databases">
        <title>The Genome Sequence of Exophiala spinifera CBS89968.</title>
        <authorList>
            <consortium name="The Broad Institute Genomics Platform"/>
            <person name="Cuomo C."/>
            <person name="de Hoog S."/>
            <person name="Gorbushina A."/>
            <person name="Stielow B."/>
            <person name="Teixiera M."/>
            <person name="Abouelleil A."/>
            <person name="Chapman S.B."/>
            <person name="Priest M."/>
            <person name="Young S.K."/>
            <person name="Wortman J."/>
            <person name="Nusbaum C."/>
            <person name="Birren B."/>
        </authorList>
    </citation>
    <scope>NUCLEOTIDE SEQUENCE [LARGE SCALE GENOMIC DNA]</scope>
    <source>
        <strain evidence="2 3">CBS 89968</strain>
    </source>
</reference>
<dbReference type="HOGENOM" id="CLU_021432_0_0_1"/>
<dbReference type="RefSeq" id="XP_016230611.1">
    <property type="nucleotide sequence ID" value="XM_016385667.1"/>
</dbReference>
<dbReference type="AlphaFoldDB" id="A0A0D2AVA7"/>
<accession>A0A0D2AVA7</accession>
<feature type="region of interest" description="Disordered" evidence="1">
    <location>
        <begin position="203"/>
        <end position="414"/>
    </location>
</feature>
<organism evidence="2 3">
    <name type="scientific">Exophiala spinifera</name>
    <dbReference type="NCBI Taxonomy" id="91928"/>
    <lineage>
        <taxon>Eukaryota</taxon>
        <taxon>Fungi</taxon>
        <taxon>Dikarya</taxon>
        <taxon>Ascomycota</taxon>
        <taxon>Pezizomycotina</taxon>
        <taxon>Eurotiomycetes</taxon>
        <taxon>Chaetothyriomycetidae</taxon>
        <taxon>Chaetothyriales</taxon>
        <taxon>Herpotrichiellaceae</taxon>
        <taxon>Exophiala</taxon>
    </lineage>
</organism>
<feature type="compositionally biased region" description="Basic and acidic residues" evidence="1">
    <location>
        <begin position="372"/>
        <end position="384"/>
    </location>
</feature>
<dbReference type="OrthoDB" id="4160512at2759"/>
<feature type="compositionally biased region" description="Polar residues" evidence="1">
    <location>
        <begin position="203"/>
        <end position="218"/>
    </location>
</feature>
<evidence type="ECO:0000313" key="3">
    <source>
        <dbReference type="Proteomes" id="UP000053328"/>
    </source>
</evidence>
<dbReference type="EMBL" id="KN847500">
    <property type="protein sequence ID" value="KIW10395.1"/>
    <property type="molecule type" value="Genomic_DNA"/>
</dbReference>
<feature type="region of interest" description="Disordered" evidence="1">
    <location>
        <begin position="634"/>
        <end position="677"/>
    </location>
</feature>
<feature type="compositionally biased region" description="Basic and acidic residues" evidence="1">
    <location>
        <begin position="471"/>
        <end position="486"/>
    </location>
</feature>
<feature type="compositionally biased region" description="Basic and acidic residues" evidence="1">
    <location>
        <begin position="91"/>
        <end position="101"/>
    </location>
</feature>
<feature type="compositionally biased region" description="Polar residues" evidence="1">
    <location>
        <begin position="295"/>
        <end position="315"/>
    </location>
</feature>
<feature type="compositionally biased region" description="Polar residues" evidence="1">
    <location>
        <begin position="254"/>
        <end position="271"/>
    </location>
</feature>
<dbReference type="GeneID" id="27338440"/>
<dbReference type="Proteomes" id="UP000053328">
    <property type="component" value="Unassembled WGS sequence"/>
</dbReference>
<name>A0A0D2AVA7_9EURO</name>